<sequence>MLLFLPVHYITHRVNPASPESPIYSVGPAELDFEFVKLGLQQWPGRSWFLYAGLVACVAWHAAEGMQIIWNTWLRGSLGGWKSSLKSRSITAIAVVVPVLSGLFAIWREPLMTLASSATRFEAAFQKSVLFRF</sequence>
<gene>
    <name evidence="3" type="ORF">EW026_g7074</name>
</gene>
<organism evidence="3 4">
    <name type="scientific">Hermanssonia centrifuga</name>
    <dbReference type="NCBI Taxonomy" id="98765"/>
    <lineage>
        <taxon>Eukaryota</taxon>
        <taxon>Fungi</taxon>
        <taxon>Dikarya</taxon>
        <taxon>Basidiomycota</taxon>
        <taxon>Agaricomycotina</taxon>
        <taxon>Agaricomycetes</taxon>
        <taxon>Polyporales</taxon>
        <taxon>Meruliaceae</taxon>
        <taxon>Hermanssonia</taxon>
    </lineage>
</organism>
<keyword evidence="1" id="KW-0472">Membrane</keyword>
<feature type="transmembrane region" description="Helical" evidence="1">
    <location>
        <begin position="48"/>
        <end position="70"/>
    </location>
</feature>
<reference evidence="3 4" key="1">
    <citation type="submission" date="2019-02" db="EMBL/GenBank/DDBJ databases">
        <title>Genome sequencing of the rare red list fungi Phlebia centrifuga.</title>
        <authorList>
            <person name="Buettner E."/>
            <person name="Kellner H."/>
        </authorList>
    </citation>
    <scope>NUCLEOTIDE SEQUENCE [LARGE SCALE GENOMIC DNA]</scope>
    <source>
        <strain evidence="3 4">DSM 108282</strain>
    </source>
</reference>
<evidence type="ECO:0000313" key="4">
    <source>
        <dbReference type="Proteomes" id="UP000309038"/>
    </source>
</evidence>
<evidence type="ECO:0000313" key="3">
    <source>
        <dbReference type="EMBL" id="THG94390.1"/>
    </source>
</evidence>
<dbReference type="Gene3D" id="1.20.1300.10">
    <property type="entry name" value="Fumarate reductase/succinate dehydrogenase, transmembrane subunit"/>
    <property type="match status" value="1"/>
</dbReference>
<dbReference type="AlphaFoldDB" id="A0A4S4KA09"/>
<name>A0A4S4KA09_9APHY</name>
<keyword evidence="4" id="KW-1185">Reference proteome</keyword>
<dbReference type="Proteomes" id="UP000309038">
    <property type="component" value="Unassembled WGS sequence"/>
</dbReference>
<proteinExistence type="predicted"/>
<dbReference type="EMBL" id="SGPJ01000455">
    <property type="protein sequence ID" value="THG94390.1"/>
    <property type="molecule type" value="Genomic_DNA"/>
</dbReference>
<evidence type="ECO:0000256" key="1">
    <source>
        <dbReference type="SAM" id="Phobius"/>
    </source>
</evidence>
<feature type="transmembrane region" description="Helical" evidence="1">
    <location>
        <begin position="90"/>
        <end position="107"/>
    </location>
</feature>
<dbReference type="SUPFAM" id="SSF81343">
    <property type="entry name" value="Fumarate reductase respiratory complex transmembrane subunits"/>
    <property type="match status" value="1"/>
</dbReference>
<dbReference type="InterPro" id="IPR034804">
    <property type="entry name" value="SQR/QFR_C/D"/>
</dbReference>
<keyword evidence="1" id="KW-1133">Transmembrane helix</keyword>
<feature type="domain" description="Mitochondrial adapter protein MCP1 transmembrane" evidence="2">
    <location>
        <begin position="4"/>
        <end position="95"/>
    </location>
</feature>
<comment type="caution">
    <text evidence="3">The sequence shown here is derived from an EMBL/GenBank/DDBJ whole genome shotgun (WGS) entry which is preliminary data.</text>
</comment>
<dbReference type="Pfam" id="PF07950">
    <property type="entry name" value="MCP1_TM"/>
    <property type="match status" value="1"/>
</dbReference>
<keyword evidence="1" id="KW-0812">Transmembrane</keyword>
<evidence type="ECO:0000259" key="2">
    <source>
        <dbReference type="Pfam" id="PF07950"/>
    </source>
</evidence>
<accession>A0A4S4KA09</accession>
<dbReference type="GO" id="GO:0016020">
    <property type="term" value="C:membrane"/>
    <property type="evidence" value="ECO:0007669"/>
    <property type="project" value="InterPro"/>
</dbReference>
<dbReference type="InterPro" id="IPR012472">
    <property type="entry name" value="MCP1_TM"/>
</dbReference>
<protein>
    <recommendedName>
        <fullName evidence="2">Mitochondrial adapter protein MCP1 transmembrane domain-containing protein</fullName>
    </recommendedName>
</protein>